<proteinExistence type="predicted"/>
<dbReference type="Proteomes" id="UP000005566">
    <property type="component" value="Unassembled WGS sequence"/>
</dbReference>
<sequence length="154" mass="18030">MKNLLLFLVLTVNIIHSQDKRAVYIIFEDQIGMSKTIYPPDKDLTLSQVRYNFECFKKSEYDGPLVFFNNLLVVEKPKFKIVDIPIIYKCKSFLKKLYANKVPVYNCDSLMQYTLGEAVDLIYKSYKIYIIDLTESKGNKLYIREVVMSNQLGE</sequence>
<dbReference type="PATRIC" id="fig|1086011.3.peg.3123"/>
<dbReference type="EMBL" id="AHKF01000024">
    <property type="protein sequence ID" value="EIA07523.1"/>
    <property type="molecule type" value="Genomic_DNA"/>
</dbReference>
<dbReference type="RefSeq" id="WP_007139365.1">
    <property type="nucleotide sequence ID" value="NZ_AHKF01000024.1"/>
</dbReference>
<dbReference type="STRING" id="1086011.HJ01_03188"/>
<keyword evidence="2" id="KW-1185">Reference proteome</keyword>
<comment type="caution">
    <text evidence="1">The sequence shown here is derived from an EMBL/GenBank/DDBJ whole genome shotgun (WGS) entry which is preliminary data.</text>
</comment>
<evidence type="ECO:0000313" key="1">
    <source>
        <dbReference type="EMBL" id="EIA07523.1"/>
    </source>
</evidence>
<reference evidence="1 2" key="1">
    <citation type="journal article" date="2014" name="Acta Crystallogr. D">
        <title>Structure-based characterization and antifreeze properties of a hyperactive ice-binding protein from the Antarctic bacterium Flavobacterium frigoris PS1.</title>
        <authorList>
            <person name="Do H."/>
            <person name="Kim S.J."/>
            <person name="Kim H.J."/>
            <person name="Lee J.H."/>
        </authorList>
    </citation>
    <scope>NUCLEOTIDE SEQUENCE [LARGE SCALE GENOMIC DNA]</scope>
    <source>
        <strain evidence="1 2">PS1</strain>
    </source>
</reference>
<gene>
    <name evidence="1" type="ORF">HJ01_03188</name>
</gene>
<name>H7FVJ0_FLAFP</name>
<protein>
    <submittedName>
        <fullName evidence="1">Uncharacterized protein</fullName>
    </submittedName>
</protein>
<organism evidence="1 2">
    <name type="scientific">Flavobacterium frigoris (strain PS1)</name>
    <dbReference type="NCBI Taxonomy" id="1086011"/>
    <lineage>
        <taxon>Bacteria</taxon>
        <taxon>Pseudomonadati</taxon>
        <taxon>Bacteroidota</taxon>
        <taxon>Flavobacteriia</taxon>
        <taxon>Flavobacteriales</taxon>
        <taxon>Flavobacteriaceae</taxon>
        <taxon>Flavobacterium</taxon>
    </lineage>
</organism>
<evidence type="ECO:0000313" key="2">
    <source>
        <dbReference type="Proteomes" id="UP000005566"/>
    </source>
</evidence>
<accession>H7FVJ0</accession>
<dbReference type="AlphaFoldDB" id="H7FVJ0"/>